<dbReference type="EMBL" id="QLMJ01000005">
    <property type="protein sequence ID" value="RAK38195.1"/>
    <property type="molecule type" value="Genomic_DNA"/>
</dbReference>
<reference evidence="1 2" key="1">
    <citation type="submission" date="2018-06" db="EMBL/GenBank/DDBJ databases">
        <title>Genomic Encyclopedia of Type Strains, Phase III (KMG-III): the genomes of soil and plant-associated and newly described type strains.</title>
        <authorList>
            <person name="Whitman W."/>
        </authorList>
    </citation>
    <scope>NUCLEOTIDE SEQUENCE [LARGE SCALE GENOMIC DNA]</scope>
    <source>
        <strain evidence="1 2">CGMCC 4.7090</strain>
    </source>
</reference>
<gene>
    <name evidence="1" type="ORF">B0I29_105142</name>
</gene>
<keyword evidence="2" id="KW-1185">Reference proteome</keyword>
<dbReference type="Proteomes" id="UP000249341">
    <property type="component" value="Unassembled WGS sequence"/>
</dbReference>
<evidence type="ECO:0000313" key="1">
    <source>
        <dbReference type="EMBL" id="RAK38195.1"/>
    </source>
</evidence>
<sequence>MTYMSYGSAVQRGLGLGLWEKGGVAQRVVGGTERALRRFVEFVVIG</sequence>
<evidence type="ECO:0000313" key="2">
    <source>
        <dbReference type="Proteomes" id="UP000249341"/>
    </source>
</evidence>
<name>A0A327ZFE0_9ACTN</name>
<accession>A0A327ZFE0</accession>
<protein>
    <submittedName>
        <fullName evidence="1">Uncharacterized protein</fullName>
    </submittedName>
</protein>
<organism evidence="1 2">
    <name type="scientific">Actinoplanes lutulentus</name>
    <dbReference type="NCBI Taxonomy" id="1287878"/>
    <lineage>
        <taxon>Bacteria</taxon>
        <taxon>Bacillati</taxon>
        <taxon>Actinomycetota</taxon>
        <taxon>Actinomycetes</taxon>
        <taxon>Micromonosporales</taxon>
        <taxon>Micromonosporaceae</taxon>
        <taxon>Actinoplanes</taxon>
    </lineage>
</organism>
<proteinExistence type="predicted"/>
<comment type="caution">
    <text evidence="1">The sequence shown here is derived from an EMBL/GenBank/DDBJ whole genome shotgun (WGS) entry which is preliminary data.</text>
</comment>
<dbReference type="AlphaFoldDB" id="A0A327ZFE0"/>